<reference evidence="4 5" key="1">
    <citation type="submission" date="2019-10" db="EMBL/GenBank/DDBJ databases">
        <title>Draft whole-genome sequence of the purple nonsulfur photosynthetic bacterium Roseospira navarrensis DSM 15114.</title>
        <authorList>
            <person name="Kyndt J.A."/>
            <person name="Meyer T.E."/>
        </authorList>
    </citation>
    <scope>NUCLEOTIDE SEQUENCE [LARGE SCALE GENOMIC DNA]</scope>
    <source>
        <strain evidence="4 5">DSM 15114</strain>
    </source>
</reference>
<feature type="domain" description="AsmA" evidence="3">
    <location>
        <begin position="399"/>
        <end position="646"/>
    </location>
</feature>
<evidence type="ECO:0000256" key="1">
    <source>
        <dbReference type="SAM" id="MobiDB-lite"/>
    </source>
</evidence>
<comment type="caution">
    <text evidence="4">The sequence shown here is derived from an EMBL/GenBank/DDBJ whole genome shotgun (WGS) entry which is preliminary data.</text>
</comment>
<proteinExistence type="predicted"/>
<feature type="compositionally biased region" description="Gly residues" evidence="1">
    <location>
        <begin position="433"/>
        <end position="448"/>
    </location>
</feature>
<dbReference type="GO" id="GO:0005886">
    <property type="term" value="C:plasma membrane"/>
    <property type="evidence" value="ECO:0007669"/>
    <property type="project" value="TreeGrafter"/>
</dbReference>
<evidence type="ECO:0000259" key="3">
    <source>
        <dbReference type="Pfam" id="PF05170"/>
    </source>
</evidence>
<dbReference type="InterPro" id="IPR007844">
    <property type="entry name" value="AsmA"/>
</dbReference>
<feature type="transmembrane region" description="Helical" evidence="2">
    <location>
        <begin position="7"/>
        <end position="28"/>
    </location>
</feature>
<keyword evidence="2" id="KW-0472">Membrane</keyword>
<organism evidence="4 5">
    <name type="scientific">Roseospira navarrensis</name>
    <dbReference type="NCBI Taxonomy" id="140058"/>
    <lineage>
        <taxon>Bacteria</taxon>
        <taxon>Pseudomonadati</taxon>
        <taxon>Pseudomonadota</taxon>
        <taxon>Alphaproteobacteria</taxon>
        <taxon>Rhodospirillales</taxon>
        <taxon>Rhodospirillaceae</taxon>
        <taxon>Roseospira</taxon>
    </lineage>
</organism>
<dbReference type="InterPro" id="IPR052894">
    <property type="entry name" value="AsmA-related"/>
</dbReference>
<dbReference type="OrthoDB" id="225437at2"/>
<dbReference type="EMBL" id="WIVE01000030">
    <property type="protein sequence ID" value="MQX36998.1"/>
    <property type="molecule type" value="Genomic_DNA"/>
</dbReference>
<evidence type="ECO:0000256" key="2">
    <source>
        <dbReference type="SAM" id="Phobius"/>
    </source>
</evidence>
<protein>
    <submittedName>
        <fullName evidence="4">AsmA family protein</fullName>
    </submittedName>
</protein>
<dbReference type="AlphaFoldDB" id="A0A7X2D3N4"/>
<feature type="region of interest" description="Disordered" evidence="1">
    <location>
        <begin position="126"/>
        <end position="166"/>
    </location>
</feature>
<keyword evidence="2" id="KW-0812">Transmembrane</keyword>
<accession>A0A7X2D3N4</accession>
<name>A0A7X2D3N4_9PROT</name>
<feature type="region of interest" description="Disordered" evidence="1">
    <location>
        <begin position="424"/>
        <end position="462"/>
    </location>
</feature>
<gene>
    <name evidence="4" type="ORF">GHC57_10760</name>
</gene>
<dbReference type="GO" id="GO:0090313">
    <property type="term" value="P:regulation of protein targeting to membrane"/>
    <property type="evidence" value="ECO:0007669"/>
    <property type="project" value="TreeGrafter"/>
</dbReference>
<dbReference type="RefSeq" id="WP_153344036.1">
    <property type="nucleotide sequence ID" value="NZ_WIVE01000030.1"/>
</dbReference>
<feature type="region of interest" description="Disordered" evidence="1">
    <location>
        <begin position="757"/>
        <end position="837"/>
    </location>
</feature>
<feature type="domain" description="AsmA" evidence="3">
    <location>
        <begin position="9"/>
        <end position="191"/>
    </location>
</feature>
<feature type="compositionally biased region" description="Gly residues" evidence="1">
    <location>
        <begin position="796"/>
        <end position="822"/>
    </location>
</feature>
<feature type="compositionally biased region" description="Acidic residues" evidence="1">
    <location>
        <begin position="136"/>
        <end position="155"/>
    </location>
</feature>
<dbReference type="PANTHER" id="PTHR30441">
    <property type="entry name" value="DUF748 DOMAIN-CONTAINING PROTEIN"/>
    <property type="match status" value="1"/>
</dbReference>
<sequence>MKLSTILKVLVGLILLIVGAIGVFIATLDVSQYKGRIVALIEENTGRSVAIDGEMDLAIGLTPALVVEGVTIGNAPWAQDSDMVTVGRLEAQVELIPLISGDINVVRLVLVEPVVNLETNAEGEGNWVLAGPTDEAAPDEDAAETAAEDTADATEEGGPGDTGAAPNLQIQEVRLENGALVYRDGVSGQTMSVALERVSLTGGGLTDPLTLDIAGAYNEAAFTLAGTVGALTALNDPGSSGWPLDLEATAGGATVTVNGSIADPAAAKGIDLAVTVRGSQVADLAALAQAAGQTVDIPALGPYSVALKVQGDADALSVSDLDAGLGSPDAFRVAATGAIANALAPSGLDLTLSVNVPDPDALADLGATLPVPLKANASVMDIEGGYGLRDLAATLGRSSVTGSLDARLDGPRPAVSGQLSSPLLDLNELSGSSGPGADSGSGSDGGAATGNQATAGGPMIPDTPLPLDALTLADADLTIGVDTAVLPGGAEVSGLTLGITLNRGALAISPMQATVAGGSLSGSVGLEPVGNGAASVAVELSGEGVRLGDLAKTFGGSDALTEGPSTIRVQLTGRGATPHEIAGTLDGSVLLHTVDARINNGAVNWAGGDVFTQLGSLVNPFAQKEDTTPVQCLVFNMSAADGVLTNDNGIAMETDKMVVGGGGAIDLGEERLSVRIAPRPRPGIGLETGFGKIVELFAVTGPFANPSLELDAEKALETGLRTAASAAGAVATGGLSLLGESLLVSEDGEMEPCLVALGEKEPGTGGGGAADAGSGEAASDPVSGAAEDIGRAVEGIIGGGSGGGSSDGGATDGGSDGGGSDDVGGAIREGIGGLLGN</sequence>
<keyword evidence="2" id="KW-1133">Transmembrane helix</keyword>
<keyword evidence="5" id="KW-1185">Reference proteome</keyword>
<dbReference type="Proteomes" id="UP000434582">
    <property type="component" value="Unassembled WGS sequence"/>
</dbReference>
<evidence type="ECO:0000313" key="5">
    <source>
        <dbReference type="Proteomes" id="UP000434582"/>
    </source>
</evidence>
<dbReference type="Pfam" id="PF05170">
    <property type="entry name" value="AsmA"/>
    <property type="match status" value="2"/>
</dbReference>
<dbReference type="PANTHER" id="PTHR30441:SF4">
    <property type="entry name" value="PROTEIN ASMA"/>
    <property type="match status" value="1"/>
</dbReference>
<evidence type="ECO:0000313" key="4">
    <source>
        <dbReference type="EMBL" id="MQX36998.1"/>
    </source>
</evidence>